<feature type="region of interest" description="Disordered" evidence="1">
    <location>
        <begin position="32"/>
        <end position="59"/>
    </location>
</feature>
<comment type="caution">
    <text evidence="2">The sequence shown here is derived from an EMBL/GenBank/DDBJ whole genome shotgun (WGS) entry which is preliminary data.</text>
</comment>
<sequence>MGQSRQFTPGQKAPNNGIYVEIGETGSMVTEPKSVHLEAGDVFPETTNDDRKWTPKRKP</sequence>
<name>A0ABS2SZF2_9BACI</name>
<evidence type="ECO:0000256" key="1">
    <source>
        <dbReference type="SAM" id="MobiDB-lite"/>
    </source>
</evidence>
<reference evidence="2" key="1">
    <citation type="submission" date="2021-01" db="EMBL/GenBank/DDBJ databases">
        <title>Genomic Encyclopedia of Type Strains, Phase IV (KMG-IV): sequencing the most valuable type-strain genomes for metagenomic binning, comparative biology and taxonomic classification.</title>
        <authorList>
            <person name="Goeker M."/>
        </authorList>
    </citation>
    <scope>NUCLEOTIDE SEQUENCE</scope>
    <source>
        <strain evidence="2">DSM 21943</strain>
    </source>
</reference>
<accession>A0ABS2SZF2</accession>
<dbReference type="InterPro" id="IPR025549">
    <property type="entry name" value="YjzC"/>
</dbReference>
<proteinExistence type="predicted"/>
<keyword evidence="3" id="KW-1185">Reference proteome</keyword>
<evidence type="ECO:0008006" key="4">
    <source>
        <dbReference type="Google" id="ProtNLM"/>
    </source>
</evidence>
<dbReference type="Proteomes" id="UP001179280">
    <property type="component" value="Unassembled WGS sequence"/>
</dbReference>
<dbReference type="EMBL" id="JAFBCV010000013">
    <property type="protein sequence ID" value="MBM7840401.1"/>
    <property type="molecule type" value="Genomic_DNA"/>
</dbReference>
<evidence type="ECO:0000313" key="2">
    <source>
        <dbReference type="EMBL" id="MBM7840401.1"/>
    </source>
</evidence>
<protein>
    <recommendedName>
        <fullName evidence="4">YjzC family protein</fullName>
    </recommendedName>
</protein>
<evidence type="ECO:0000313" key="3">
    <source>
        <dbReference type="Proteomes" id="UP001179280"/>
    </source>
</evidence>
<dbReference type="RefSeq" id="WP_054793151.1">
    <property type="nucleotide sequence ID" value="NZ_JAFBCV010000013.1"/>
</dbReference>
<dbReference type="Pfam" id="PF14168">
    <property type="entry name" value="YjzC"/>
    <property type="match status" value="1"/>
</dbReference>
<gene>
    <name evidence="2" type="ORF">JOC54_003682</name>
</gene>
<organism evidence="2 3">
    <name type="scientific">Shouchella xiaoxiensis</name>
    <dbReference type="NCBI Taxonomy" id="766895"/>
    <lineage>
        <taxon>Bacteria</taxon>
        <taxon>Bacillati</taxon>
        <taxon>Bacillota</taxon>
        <taxon>Bacilli</taxon>
        <taxon>Bacillales</taxon>
        <taxon>Bacillaceae</taxon>
        <taxon>Shouchella</taxon>
    </lineage>
</organism>